<dbReference type="SUPFAM" id="SSF101447">
    <property type="entry name" value="Formin homology 2 domain (FH2 domain)"/>
    <property type="match status" value="1"/>
</dbReference>
<feature type="compositionally biased region" description="Basic and acidic residues" evidence="1">
    <location>
        <begin position="333"/>
        <end position="343"/>
    </location>
</feature>
<dbReference type="EMBL" id="JABAHT010000313">
    <property type="protein sequence ID" value="KAF4658337.1"/>
    <property type="molecule type" value="Genomic_DNA"/>
</dbReference>
<dbReference type="OrthoDB" id="1668162at2759"/>
<evidence type="ECO:0000313" key="3">
    <source>
        <dbReference type="EMBL" id="KAF4658337.1"/>
    </source>
</evidence>
<dbReference type="InterPro" id="IPR015425">
    <property type="entry name" value="FH2_Formin"/>
</dbReference>
<feature type="compositionally biased region" description="Polar residues" evidence="1">
    <location>
        <begin position="346"/>
        <end position="355"/>
    </location>
</feature>
<evidence type="ECO:0000256" key="1">
    <source>
        <dbReference type="SAM" id="MobiDB-lite"/>
    </source>
</evidence>
<feature type="domain" description="FH2" evidence="2">
    <location>
        <begin position="427"/>
        <end position="832"/>
    </location>
</feature>
<dbReference type="GO" id="GO:0030041">
    <property type="term" value="P:actin filament polymerization"/>
    <property type="evidence" value="ECO:0007669"/>
    <property type="project" value="TreeGrafter"/>
</dbReference>
<dbReference type="Pfam" id="PF02181">
    <property type="entry name" value="FH2"/>
    <property type="match status" value="1"/>
</dbReference>
<dbReference type="Proteomes" id="UP000570595">
    <property type="component" value="Unassembled WGS sequence"/>
</dbReference>
<dbReference type="InterPro" id="IPR051412">
    <property type="entry name" value="Formin_Homology_Diaphanous_sf"/>
</dbReference>
<evidence type="ECO:0000259" key="2">
    <source>
        <dbReference type="PROSITE" id="PS51444"/>
    </source>
</evidence>
<feature type="compositionally biased region" description="Low complexity" evidence="1">
    <location>
        <begin position="402"/>
        <end position="422"/>
    </location>
</feature>
<evidence type="ECO:0000313" key="4">
    <source>
        <dbReference type="EMBL" id="KAF4662595.1"/>
    </source>
</evidence>
<dbReference type="EMBL" id="JABANN010000315">
    <property type="protein sequence ID" value="KAF4662595.1"/>
    <property type="molecule type" value="Genomic_DNA"/>
</dbReference>
<name>A0A7J6LTK4_PEROL</name>
<evidence type="ECO:0000313" key="5">
    <source>
        <dbReference type="Proteomes" id="UP000570595"/>
    </source>
</evidence>
<feature type="region of interest" description="Disordered" evidence="1">
    <location>
        <begin position="166"/>
        <end position="192"/>
    </location>
</feature>
<evidence type="ECO:0000313" key="6">
    <source>
        <dbReference type="Proteomes" id="UP000572268"/>
    </source>
</evidence>
<dbReference type="AlphaFoldDB" id="A0A7J6LTK4"/>
<accession>A0A7J6LTK4</accession>
<dbReference type="SMART" id="SM00498">
    <property type="entry name" value="FH2"/>
    <property type="match status" value="1"/>
</dbReference>
<dbReference type="InterPro" id="IPR042201">
    <property type="entry name" value="FH2_Formin_sf"/>
</dbReference>
<sequence>MSFKFVDGGRIEKVAGPLEMIRDEFARVNPFTYSMDELKAAFEGGMDGTKCFALIDYIERHPTRDYRDSADWVRKFVHDKMNAAMKLAEDHREKNNPLAYREQSFAMGEKIDFTRDSVYTISATAQNDENNNSQLLNSITTQGPRFSDVDVSPKERIRVGGLGGLETIEEGQEDSRGSAHEMSGNSGAPVEPWRSSIAESEDLAGGIDGIECGSRCSIMSLPGQLPIAPPTSNGAGPLGNRIDRESLASIIANRPSRFTAEDDGLEAKRRKMSQASSCVDAEVDEDFRPSLTLARAMEAYHSFGHVYREDTLREVEQSEVDNEQPEESGASQEKTEEVKHEDIQGGATQASQTVEPSPPKPEPTLPQHVPSPPPPVPSAKGSPPIALPLTAGKGKAPPPPLLLGKGKAPFPSPPGKSGKSPLPFKAPVRMGPPVAPLRPLFWTSVPMGPRERLENNFWKNVKQNCKLIDEDTVPWCAEFVNEDELQNIFGQNATKVPEKSGGSRSGNAPARHSRKVLKLLEDKKSHLLAIAFRPLPQPDDLVKIIASGNVAALTGAQLSMLAEEVPEQDFIEELHAMETRSQQEGSLAQWDTPEQYLVALSTAENAKSVLTAWAFGAHVRDGLLGDPNKRLDALNAACNALRESKELVDLGRVMLSIGNRVNANTARGGAEILSIDSLLKFDNVRSPCDSSMTLLRHCVQKWKKKNSRSPSMVSMFTKLLKSVTHPSTRIPDIKEVDSDVKRIAALSREAKSLLECLRQQPNYESEVIPLIEDGIKKANELQEYLKKTLVNWKLTLQYFCVRSESPVAEKSDEFFDLMRKFIILVGTYAAMD</sequence>
<feature type="compositionally biased region" description="Pro residues" evidence="1">
    <location>
        <begin position="356"/>
        <end position="377"/>
    </location>
</feature>
<feature type="region of interest" description="Disordered" evidence="1">
    <location>
        <begin position="313"/>
        <end position="422"/>
    </location>
</feature>
<dbReference type="PROSITE" id="PS51444">
    <property type="entry name" value="FH2"/>
    <property type="match status" value="1"/>
</dbReference>
<dbReference type="PANTHER" id="PTHR45691">
    <property type="entry name" value="PROTEIN DIAPHANOUS"/>
    <property type="match status" value="1"/>
</dbReference>
<dbReference type="Gene3D" id="1.20.58.2220">
    <property type="entry name" value="Formin, FH2 domain"/>
    <property type="match status" value="1"/>
</dbReference>
<feature type="compositionally biased region" description="Acidic residues" evidence="1">
    <location>
        <begin position="317"/>
        <end position="326"/>
    </location>
</feature>
<dbReference type="PANTHER" id="PTHR45691:SF6">
    <property type="entry name" value="PROTEIN DIAPHANOUS"/>
    <property type="match status" value="1"/>
</dbReference>
<comment type="caution">
    <text evidence="4">The sequence shown here is derived from an EMBL/GenBank/DDBJ whole genome shotgun (WGS) entry which is preliminary data.</text>
</comment>
<protein>
    <recommendedName>
        <fullName evidence="2">FH2 domain-containing protein</fullName>
    </recommendedName>
</protein>
<proteinExistence type="predicted"/>
<organism evidence="4 6">
    <name type="scientific">Perkinsus olseni</name>
    <name type="common">Perkinsus atlanticus</name>
    <dbReference type="NCBI Taxonomy" id="32597"/>
    <lineage>
        <taxon>Eukaryota</taxon>
        <taxon>Sar</taxon>
        <taxon>Alveolata</taxon>
        <taxon>Perkinsozoa</taxon>
        <taxon>Perkinsea</taxon>
        <taxon>Perkinsida</taxon>
        <taxon>Perkinsidae</taxon>
        <taxon>Perkinsus</taxon>
    </lineage>
</organism>
<reference evidence="5 6" key="1">
    <citation type="submission" date="2020-04" db="EMBL/GenBank/DDBJ databases">
        <title>Perkinsus olseni comparative genomics.</title>
        <authorList>
            <person name="Bogema D.R."/>
        </authorList>
    </citation>
    <scope>NUCLEOTIDE SEQUENCE [LARGE SCALE GENOMIC DNA]</scope>
    <source>
        <strain evidence="3">ATCC PRA-179</strain>
        <strain evidence="4">ATCC PRA-31</strain>
    </source>
</reference>
<dbReference type="Proteomes" id="UP000572268">
    <property type="component" value="Unassembled WGS sequence"/>
</dbReference>
<feature type="compositionally biased region" description="Low complexity" evidence="1">
    <location>
        <begin position="378"/>
        <end position="395"/>
    </location>
</feature>
<dbReference type="GO" id="GO:0005884">
    <property type="term" value="C:actin filament"/>
    <property type="evidence" value="ECO:0007669"/>
    <property type="project" value="TreeGrafter"/>
</dbReference>
<gene>
    <name evidence="4" type="ORF">FOL46_005222</name>
    <name evidence="3" type="ORF">FOZ61_005701</name>
</gene>